<dbReference type="InterPro" id="IPR025713">
    <property type="entry name" value="MotB-like_N_dom"/>
</dbReference>
<name>A0A927ILJ1_9BURK</name>
<keyword evidence="3" id="KW-1133">Transmembrane helix</keyword>
<dbReference type="EMBL" id="JACYFT010000001">
    <property type="protein sequence ID" value="MBD8050211.1"/>
    <property type="molecule type" value="Genomic_DNA"/>
</dbReference>
<feature type="domain" description="Motility protein B-like N-terminal" evidence="4">
    <location>
        <begin position="11"/>
        <end position="41"/>
    </location>
</feature>
<keyword evidence="3" id="KW-0812">Transmembrane</keyword>
<keyword evidence="6" id="KW-1185">Reference proteome</keyword>
<keyword evidence="2 3" id="KW-0472">Membrane</keyword>
<dbReference type="Proteomes" id="UP000647424">
    <property type="component" value="Unassembled WGS sequence"/>
</dbReference>
<evidence type="ECO:0000313" key="6">
    <source>
        <dbReference type="Proteomes" id="UP000647424"/>
    </source>
</evidence>
<dbReference type="Gene3D" id="3.30.1330.60">
    <property type="entry name" value="OmpA-like domain"/>
    <property type="match status" value="1"/>
</dbReference>
<proteinExistence type="predicted"/>
<feature type="transmembrane region" description="Helical" evidence="3">
    <location>
        <begin position="20"/>
        <end position="46"/>
    </location>
</feature>
<comment type="caution">
    <text evidence="5">The sequence shown here is derived from an EMBL/GenBank/DDBJ whole genome shotgun (WGS) entry which is preliminary data.</text>
</comment>
<accession>A0A927ILJ1</accession>
<evidence type="ECO:0000256" key="3">
    <source>
        <dbReference type="SAM" id="Phobius"/>
    </source>
</evidence>
<evidence type="ECO:0000256" key="1">
    <source>
        <dbReference type="ARBA" id="ARBA00004370"/>
    </source>
</evidence>
<dbReference type="InterPro" id="IPR036737">
    <property type="entry name" value="OmpA-like_sf"/>
</dbReference>
<dbReference type="SUPFAM" id="SSF103088">
    <property type="entry name" value="OmpA-like"/>
    <property type="match status" value="1"/>
</dbReference>
<dbReference type="RefSeq" id="WP_191818622.1">
    <property type="nucleotide sequence ID" value="NZ_JACYFT010000001.1"/>
</dbReference>
<dbReference type="Pfam" id="PF13677">
    <property type="entry name" value="MotB_plug"/>
    <property type="match status" value="1"/>
</dbReference>
<dbReference type="AlphaFoldDB" id="A0A927ILJ1"/>
<sequence length="249" mass="28350">MLRLKTPRHRRAKDEAEKPFWISFSDLMTALMVLFLVAMAVALMGVTQGLRKIEETRKDREETIQSCIADIDQIAQKPEFKGVKVRGQTIDFGPLAEFRKNGNELSPERMAFLRNFVPQVLEVARHPNCQKWLKRFVVEGFASQEGSYLYNLNLSLARSQRVLCVLLDASAPDAPSQEDRRLIRQLFLVGGSSFNAAILDQPEKSRRVELRLEFKELRQDCRAGDTACQSEAPPPIPWDEDFKCPVAGQ</sequence>
<reference evidence="5" key="1">
    <citation type="submission" date="2020-09" db="EMBL/GenBank/DDBJ databases">
        <title>Genome seq and assembly of Limnohabitants sp.</title>
        <authorList>
            <person name="Chhetri G."/>
        </authorList>
    </citation>
    <scope>NUCLEOTIDE SEQUENCE</scope>
    <source>
        <strain evidence="5">JUR4</strain>
    </source>
</reference>
<organism evidence="5 6">
    <name type="scientific">Limnohabitans radicicola</name>
    <dbReference type="NCBI Taxonomy" id="2771427"/>
    <lineage>
        <taxon>Bacteria</taxon>
        <taxon>Pseudomonadati</taxon>
        <taxon>Pseudomonadota</taxon>
        <taxon>Betaproteobacteria</taxon>
        <taxon>Burkholderiales</taxon>
        <taxon>Comamonadaceae</taxon>
        <taxon>Limnohabitans</taxon>
    </lineage>
</organism>
<evidence type="ECO:0000313" key="5">
    <source>
        <dbReference type="EMBL" id="MBD8050211.1"/>
    </source>
</evidence>
<evidence type="ECO:0000256" key="2">
    <source>
        <dbReference type="ARBA" id="ARBA00023136"/>
    </source>
</evidence>
<protein>
    <submittedName>
        <fullName evidence="5">Cell envelope biogenesis protein OmpA</fullName>
    </submittedName>
</protein>
<dbReference type="GO" id="GO:0016020">
    <property type="term" value="C:membrane"/>
    <property type="evidence" value="ECO:0007669"/>
    <property type="project" value="UniProtKB-SubCell"/>
</dbReference>
<evidence type="ECO:0000259" key="4">
    <source>
        <dbReference type="Pfam" id="PF13677"/>
    </source>
</evidence>
<comment type="subcellular location">
    <subcellularLocation>
        <location evidence="1">Membrane</location>
    </subcellularLocation>
</comment>
<gene>
    <name evidence="5" type="ORF">IC609_06620</name>
</gene>